<gene>
    <name evidence="1" type="ORF">PADG_12293</name>
</gene>
<evidence type="ECO:0000313" key="2">
    <source>
        <dbReference type="Proteomes" id="UP000001628"/>
    </source>
</evidence>
<dbReference type="GeneID" id="22588190"/>
<dbReference type="OrthoDB" id="10481758at2759"/>
<dbReference type="HOGENOM" id="CLU_2813094_0_0_1"/>
<name>A0A0A0HSH8_PARBD</name>
<proteinExistence type="predicted"/>
<protein>
    <submittedName>
        <fullName evidence="1">Uncharacterized protein</fullName>
    </submittedName>
</protein>
<dbReference type="InParanoid" id="A0A0A0HSH8"/>
<keyword evidence="2" id="KW-1185">Reference proteome</keyword>
<organism evidence="1 2">
    <name type="scientific">Paracoccidioides brasiliensis (strain Pb18)</name>
    <dbReference type="NCBI Taxonomy" id="502780"/>
    <lineage>
        <taxon>Eukaryota</taxon>
        <taxon>Fungi</taxon>
        <taxon>Dikarya</taxon>
        <taxon>Ascomycota</taxon>
        <taxon>Pezizomycotina</taxon>
        <taxon>Eurotiomycetes</taxon>
        <taxon>Eurotiomycetidae</taxon>
        <taxon>Onygenales</taxon>
        <taxon>Ajellomycetaceae</taxon>
        <taxon>Paracoccidioides</taxon>
    </lineage>
</organism>
<dbReference type="AlphaFoldDB" id="A0A0A0HSH8"/>
<dbReference type="KEGG" id="pbn:PADG_12293"/>
<evidence type="ECO:0000313" key="1">
    <source>
        <dbReference type="EMBL" id="KGM91612.1"/>
    </source>
</evidence>
<sequence>MGGLRRACESLEKRGSWDLEDNRSGMNCLPIDCGCDAQNIVFSGLQTGLRVSFALLGKRIIWHLKAK</sequence>
<dbReference type="RefSeq" id="XP_010762935.1">
    <property type="nucleotide sequence ID" value="XM_010764633.1"/>
</dbReference>
<dbReference type="Proteomes" id="UP000001628">
    <property type="component" value="Unassembled WGS sequence"/>
</dbReference>
<reference evidence="1 2" key="1">
    <citation type="journal article" date="2011" name="PLoS Genet.">
        <title>Comparative genomic analysis of human fungal pathogens causing paracoccidioidomycosis.</title>
        <authorList>
            <person name="Desjardins C.A."/>
            <person name="Champion M.D."/>
            <person name="Holder J.W."/>
            <person name="Muszewska A."/>
            <person name="Goldberg J."/>
            <person name="Bailao A.M."/>
            <person name="Brigido M.M."/>
            <person name="Ferreira M.E."/>
            <person name="Garcia A.M."/>
            <person name="Grynberg M."/>
            <person name="Gujja S."/>
            <person name="Heiman D.I."/>
            <person name="Henn M.R."/>
            <person name="Kodira C.D."/>
            <person name="Leon-Narvaez H."/>
            <person name="Longo L.V."/>
            <person name="Ma L.J."/>
            <person name="Malavazi I."/>
            <person name="Matsuo A.L."/>
            <person name="Morais F.V."/>
            <person name="Pereira M."/>
            <person name="Rodriguez-Brito S."/>
            <person name="Sakthikumar S."/>
            <person name="Salem-Izacc S.M."/>
            <person name="Sykes S.M."/>
            <person name="Teixeira M.M."/>
            <person name="Vallejo M.C."/>
            <person name="Walter M.E."/>
            <person name="Yandava C."/>
            <person name="Young S."/>
            <person name="Zeng Q."/>
            <person name="Zucker J."/>
            <person name="Felipe M.S."/>
            <person name="Goldman G.H."/>
            <person name="Haas B.J."/>
            <person name="McEwen J.G."/>
            <person name="Nino-Vega G."/>
            <person name="Puccia R."/>
            <person name="San-Blas G."/>
            <person name="Soares C.M."/>
            <person name="Birren B.W."/>
            <person name="Cuomo C.A."/>
        </authorList>
    </citation>
    <scope>NUCLEOTIDE SEQUENCE [LARGE SCALE GENOMIC DNA]</scope>
    <source>
        <strain evidence="1 2">Pb18</strain>
    </source>
</reference>
<accession>A0A0A0HSH8</accession>
<dbReference type="EMBL" id="KN275967">
    <property type="protein sequence ID" value="KGM91612.1"/>
    <property type="molecule type" value="Genomic_DNA"/>
</dbReference>
<dbReference type="VEuPathDB" id="FungiDB:PADG_12293"/>